<dbReference type="Pfam" id="PF10694">
    <property type="entry name" value="DUF2500"/>
    <property type="match status" value="1"/>
</dbReference>
<comment type="caution">
    <text evidence="2">The sequence shown here is derived from an EMBL/GenBank/DDBJ whole genome shotgun (WGS) entry which is preliminary data.</text>
</comment>
<dbReference type="Gene3D" id="2.40.50.660">
    <property type="match status" value="1"/>
</dbReference>
<dbReference type="RefSeq" id="WP_094251501.1">
    <property type="nucleotide sequence ID" value="NZ_JBHLXL010000001.1"/>
</dbReference>
<keyword evidence="1" id="KW-1133">Transmembrane helix</keyword>
<sequence>MEMFFEDMPAFFIVFFVLFILVATIIFGLFFIAIIKGIMEWSSNNKKPALTVDAIVVSKRQNVSGGAGDTSASTNYFCTFEVKSGDRVEFPLSGNEYGLLAEGDKGELTFQGTRYKSFSRPTSVSDSANFGAGI</sequence>
<gene>
    <name evidence="2" type="ORF">CGZ90_06510</name>
</gene>
<keyword evidence="1" id="KW-0472">Membrane</keyword>
<organism evidence="2 3">
    <name type="scientific">Fictibacillus aquaticus</name>
    <dbReference type="NCBI Taxonomy" id="2021314"/>
    <lineage>
        <taxon>Bacteria</taxon>
        <taxon>Bacillati</taxon>
        <taxon>Bacillota</taxon>
        <taxon>Bacilli</taxon>
        <taxon>Bacillales</taxon>
        <taxon>Fictibacillaceae</taxon>
        <taxon>Fictibacillus</taxon>
    </lineage>
</organism>
<dbReference type="OrthoDB" id="282886at2"/>
<protein>
    <recommendedName>
        <fullName evidence="4">DUF2500 domain-containing protein</fullName>
    </recommendedName>
</protein>
<proteinExistence type="predicted"/>
<dbReference type="EMBL" id="NOII01000001">
    <property type="protein sequence ID" value="OYD59540.1"/>
    <property type="molecule type" value="Genomic_DNA"/>
</dbReference>
<keyword evidence="3" id="KW-1185">Reference proteome</keyword>
<evidence type="ECO:0000256" key="1">
    <source>
        <dbReference type="SAM" id="Phobius"/>
    </source>
</evidence>
<feature type="transmembrane region" description="Helical" evidence="1">
    <location>
        <begin position="12"/>
        <end position="35"/>
    </location>
</feature>
<evidence type="ECO:0000313" key="2">
    <source>
        <dbReference type="EMBL" id="OYD59540.1"/>
    </source>
</evidence>
<reference evidence="2 3" key="1">
    <citation type="submission" date="2017-07" db="EMBL/GenBank/DDBJ databases">
        <title>Fictibacillus sp. nov. GDSW-R2A3 Genome sequencing and assembly.</title>
        <authorList>
            <person name="Mayilraj S."/>
        </authorList>
    </citation>
    <scope>NUCLEOTIDE SEQUENCE [LARGE SCALE GENOMIC DNA]</scope>
    <source>
        <strain evidence="2 3">GDSW-R2A3</strain>
    </source>
</reference>
<name>A0A235FDR5_9BACL</name>
<evidence type="ECO:0008006" key="4">
    <source>
        <dbReference type="Google" id="ProtNLM"/>
    </source>
</evidence>
<dbReference type="AlphaFoldDB" id="A0A235FDR5"/>
<evidence type="ECO:0000313" key="3">
    <source>
        <dbReference type="Proteomes" id="UP000215059"/>
    </source>
</evidence>
<dbReference type="InterPro" id="IPR019635">
    <property type="entry name" value="DUF2500"/>
</dbReference>
<keyword evidence="1" id="KW-0812">Transmembrane</keyword>
<dbReference type="Proteomes" id="UP000215059">
    <property type="component" value="Unassembled WGS sequence"/>
</dbReference>
<accession>A0A235FDR5</accession>